<dbReference type="SUPFAM" id="SSF88659">
    <property type="entry name" value="Sigma3 and sigma4 domains of RNA polymerase sigma factors"/>
    <property type="match status" value="1"/>
</dbReference>
<feature type="domain" description="RNA polymerase sigma-70 region 2" evidence="6">
    <location>
        <begin position="23"/>
        <end position="90"/>
    </location>
</feature>
<dbReference type="EMBL" id="PFAY01000029">
    <property type="protein sequence ID" value="PIT92900.1"/>
    <property type="molecule type" value="Genomic_DNA"/>
</dbReference>
<keyword evidence="3" id="KW-0731">Sigma factor</keyword>
<gene>
    <name evidence="8" type="ORF">COU06_02860</name>
</gene>
<dbReference type="AlphaFoldDB" id="A0A2M6WJC1"/>
<evidence type="ECO:0000259" key="6">
    <source>
        <dbReference type="Pfam" id="PF04542"/>
    </source>
</evidence>
<dbReference type="InterPro" id="IPR039425">
    <property type="entry name" value="RNA_pol_sigma-70-like"/>
</dbReference>
<keyword evidence="5" id="KW-0804">Transcription</keyword>
<protein>
    <submittedName>
        <fullName evidence="8">RNA polymerase subunit sigma-70</fullName>
    </submittedName>
</protein>
<evidence type="ECO:0000256" key="3">
    <source>
        <dbReference type="ARBA" id="ARBA00023082"/>
    </source>
</evidence>
<organism evidence="8 9">
    <name type="scientific">Candidatus Harrisonbacteria bacterium CG10_big_fil_rev_8_21_14_0_10_38_8</name>
    <dbReference type="NCBI Taxonomy" id="1974582"/>
    <lineage>
        <taxon>Bacteria</taxon>
        <taxon>Candidatus Harrisoniibacteriota</taxon>
    </lineage>
</organism>
<dbReference type="Pfam" id="PF04545">
    <property type="entry name" value="Sigma70_r4"/>
    <property type="match status" value="1"/>
</dbReference>
<dbReference type="GO" id="GO:0003677">
    <property type="term" value="F:DNA binding"/>
    <property type="evidence" value="ECO:0007669"/>
    <property type="project" value="UniProtKB-KW"/>
</dbReference>
<evidence type="ECO:0000256" key="1">
    <source>
        <dbReference type="ARBA" id="ARBA00010641"/>
    </source>
</evidence>
<dbReference type="InterPro" id="IPR013325">
    <property type="entry name" value="RNA_pol_sigma_r2"/>
</dbReference>
<name>A0A2M6WJC1_9BACT</name>
<dbReference type="InterPro" id="IPR007627">
    <property type="entry name" value="RNA_pol_sigma70_r2"/>
</dbReference>
<dbReference type="InterPro" id="IPR007630">
    <property type="entry name" value="RNA_pol_sigma70_r4"/>
</dbReference>
<evidence type="ECO:0000256" key="5">
    <source>
        <dbReference type="ARBA" id="ARBA00023163"/>
    </source>
</evidence>
<reference evidence="9" key="1">
    <citation type="submission" date="2017-09" db="EMBL/GenBank/DDBJ databases">
        <title>Depth-based differentiation of microbial function through sediment-hosted aquifers and enrichment of novel symbionts in the deep terrestrial subsurface.</title>
        <authorList>
            <person name="Probst A.J."/>
            <person name="Ladd B."/>
            <person name="Jarett J.K."/>
            <person name="Geller-Mcgrath D.E."/>
            <person name="Sieber C.M.K."/>
            <person name="Emerson J.B."/>
            <person name="Anantharaman K."/>
            <person name="Thomas B.C."/>
            <person name="Malmstrom R."/>
            <person name="Stieglmeier M."/>
            <person name="Klingl A."/>
            <person name="Woyke T."/>
            <person name="Ryan C.M."/>
            <person name="Banfield J.F."/>
        </authorList>
    </citation>
    <scope>NUCLEOTIDE SEQUENCE [LARGE SCALE GENOMIC DNA]</scope>
</reference>
<comment type="caution">
    <text evidence="8">The sequence shown here is derived from an EMBL/GenBank/DDBJ whole genome shotgun (WGS) entry which is preliminary data.</text>
</comment>
<dbReference type="Gene3D" id="1.10.1740.10">
    <property type="match status" value="1"/>
</dbReference>
<dbReference type="Gene3D" id="1.10.10.10">
    <property type="entry name" value="Winged helix-like DNA-binding domain superfamily/Winged helix DNA-binding domain"/>
    <property type="match status" value="1"/>
</dbReference>
<evidence type="ECO:0000259" key="7">
    <source>
        <dbReference type="Pfam" id="PF04545"/>
    </source>
</evidence>
<dbReference type="InterPro" id="IPR036388">
    <property type="entry name" value="WH-like_DNA-bd_sf"/>
</dbReference>
<proteinExistence type="inferred from homology"/>
<dbReference type="Pfam" id="PF04542">
    <property type="entry name" value="Sigma70_r2"/>
    <property type="match status" value="1"/>
</dbReference>
<evidence type="ECO:0000256" key="4">
    <source>
        <dbReference type="ARBA" id="ARBA00023125"/>
    </source>
</evidence>
<dbReference type="SUPFAM" id="SSF88946">
    <property type="entry name" value="Sigma2 domain of RNA polymerase sigma factors"/>
    <property type="match status" value="1"/>
</dbReference>
<dbReference type="PANTHER" id="PTHR43133:SF57">
    <property type="entry name" value="RNA POLYMERASE SIGMA-70 FACTOR"/>
    <property type="match status" value="1"/>
</dbReference>
<evidence type="ECO:0000313" key="8">
    <source>
        <dbReference type="EMBL" id="PIT92900.1"/>
    </source>
</evidence>
<evidence type="ECO:0000313" key="9">
    <source>
        <dbReference type="Proteomes" id="UP000229112"/>
    </source>
</evidence>
<comment type="similarity">
    <text evidence="1">Belongs to the sigma-70 factor family. ECF subfamily.</text>
</comment>
<dbReference type="CDD" id="cd06171">
    <property type="entry name" value="Sigma70_r4"/>
    <property type="match status" value="1"/>
</dbReference>
<dbReference type="Proteomes" id="UP000229112">
    <property type="component" value="Unassembled WGS sequence"/>
</dbReference>
<dbReference type="NCBIfam" id="TIGR02937">
    <property type="entry name" value="sigma70-ECF"/>
    <property type="match status" value="1"/>
</dbReference>
<dbReference type="GO" id="GO:0006352">
    <property type="term" value="P:DNA-templated transcription initiation"/>
    <property type="evidence" value="ECO:0007669"/>
    <property type="project" value="InterPro"/>
</dbReference>
<keyword evidence="4" id="KW-0238">DNA-binding</keyword>
<dbReference type="GO" id="GO:0016987">
    <property type="term" value="F:sigma factor activity"/>
    <property type="evidence" value="ECO:0007669"/>
    <property type="project" value="UniProtKB-KW"/>
</dbReference>
<dbReference type="InterPro" id="IPR014284">
    <property type="entry name" value="RNA_pol_sigma-70_dom"/>
</dbReference>
<dbReference type="InterPro" id="IPR013324">
    <property type="entry name" value="RNA_pol_sigma_r3/r4-like"/>
</dbReference>
<feature type="domain" description="RNA polymerase sigma-70 region 4" evidence="7">
    <location>
        <begin position="127"/>
        <end position="176"/>
    </location>
</feature>
<sequence length="182" mass="21633">MLEAEKDLIKKAQRGDSDAFGLLYDQYVTQIYRFIYLKVSHKEQAEDLSHEVFLKAWKNLPNFKIQKFPFSSWLYRIARNSVIDYYRTKKDNTSLESFFSVIEERFQIDDTEKLTDHAIFFKKFKEVLSSLTKDQQEVINLRFIEDLTPAEIATIINKKEGTVRILQHRAVKKLKELLEDND</sequence>
<evidence type="ECO:0000256" key="2">
    <source>
        <dbReference type="ARBA" id="ARBA00023015"/>
    </source>
</evidence>
<dbReference type="PANTHER" id="PTHR43133">
    <property type="entry name" value="RNA POLYMERASE ECF-TYPE SIGMA FACTO"/>
    <property type="match status" value="1"/>
</dbReference>
<accession>A0A2M6WJC1</accession>
<keyword evidence="2" id="KW-0805">Transcription regulation</keyword>